<dbReference type="InterPro" id="IPR013830">
    <property type="entry name" value="SGNH_hydro"/>
</dbReference>
<dbReference type="AlphaFoldDB" id="A0A645HYI7"/>
<name>A0A645HYI7_9ZZZZ</name>
<protein>
    <recommendedName>
        <fullName evidence="1">SGNH hydrolase-type esterase domain-containing protein</fullName>
    </recommendedName>
</protein>
<dbReference type="InterPro" id="IPR036514">
    <property type="entry name" value="SGNH_hydro_sf"/>
</dbReference>
<dbReference type="EMBL" id="VSSQ01096725">
    <property type="protein sequence ID" value="MPN40363.1"/>
    <property type="molecule type" value="Genomic_DNA"/>
</dbReference>
<evidence type="ECO:0000259" key="1">
    <source>
        <dbReference type="Pfam" id="PF13472"/>
    </source>
</evidence>
<accession>A0A645HYI7</accession>
<dbReference type="Pfam" id="PF13472">
    <property type="entry name" value="Lipase_GDSL_2"/>
    <property type="match status" value="1"/>
</dbReference>
<feature type="domain" description="SGNH hydrolase-type esterase" evidence="1">
    <location>
        <begin position="12"/>
        <end position="139"/>
    </location>
</feature>
<dbReference type="Gene3D" id="3.40.50.1110">
    <property type="entry name" value="SGNH hydrolase"/>
    <property type="match status" value="1"/>
</dbReference>
<dbReference type="SUPFAM" id="SSF52266">
    <property type="entry name" value="SGNH hydrolase"/>
    <property type="match status" value="1"/>
</dbReference>
<organism evidence="2">
    <name type="scientific">bioreactor metagenome</name>
    <dbReference type="NCBI Taxonomy" id="1076179"/>
    <lineage>
        <taxon>unclassified sequences</taxon>
        <taxon>metagenomes</taxon>
        <taxon>ecological metagenomes</taxon>
    </lineage>
</organism>
<evidence type="ECO:0000313" key="2">
    <source>
        <dbReference type="EMBL" id="MPN40363.1"/>
    </source>
</evidence>
<proteinExistence type="predicted"/>
<gene>
    <name evidence="2" type="ORF">SDC9_187899</name>
</gene>
<comment type="caution">
    <text evidence="2">The sequence shown here is derived from an EMBL/GenBank/DDBJ whole genome shotgun (WGS) entry which is preliminary data.</text>
</comment>
<reference evidence="2" key="1">
    <citation type="submission" date="2019-08" db="EMBL/GenBank/DDBJ databases">
        <authorList>
            <person name="Kucharzyk K."/>
            <person name="Murdoch R.W."/>
            <person name="Higgins S."/>
            <person name="Loffler F."/>
        </authorList>
    </citation>
    <scope>NUCLEOTIDE SEQUENCE</scope>
</reference>
<sequence>MVRQERVCSLIAQAKVISLTIGSNDLLAVGKGFISGAGANIDLALGNFNQNFMFIGNQIRAINPSVLVKAATIYNPLPPMNKEVDAYAMGLVKAANHQIKRVAREFRFVVVPVAKAFSGQEQLLLGPDHLHPNVMGHRVMADLFSVN</sequence>